<evidence type="ECO:0000313" key="2">
    <source>
        <dbReference type="Proteomes" id="UP000199165"/>
    </source>
</evidence>
<sequence>MLSFELRYLGELVRTFTAEADPGSADHLKRLLTAAVRRDGRGDAEILDYELDVRDSAGELITTFAKMAA</sequence>
<accession>A0A1I6XY90</accession>
<dbReference type="STRING" id="995060.SAMN04487904_10257"/>
<dbReference type="Proteomes" id="UP000199165">
    <property type="component" value="Unassembled WGS sequence"/>
</dbReference>
<reference evidence="2" key="1">
    <citation type="submission" date="2016-10" db="EMBL/GenBank/DDBJ databases">
        <authorList>
            <person name="Varghese N."/>
            <person name="Submissions S."/>
        </authorList>
    </citation>
    <scope>NUCLEOTIDE SEQUENCE [LARGE SCALE GENOMIC DNA]</scope>
    <source>
        <strain evidence="2">DSM 45501</strain>
    </source>
</reference>
<gene>
    <name evidence="1" type="ORF">SAMN04487904_10257</name>
</gene>
<evidence type="ECO:0000313" key="1">
    <source>
        <dbReference type="EMBL" id="SFT43328.1"/>
    </source>
</evidence>
<keyword evidence="2" id="KW-1185">Reference proteome</keyword>
<dbReference type="AlphaFoldDB" id="A0A1I6XY90"/>
<proteinExistence type="predicted"/>
<protein>
    <submittedName>
        <fullName evidence="1">Uncharacterized protein</fullName>
    </submittedName>
</protein>
<name>A0A1I6XY90_9ACTN</name>
<dbReference type="EMBL" id="FPAT01000002">
    <property type="protein sequence ID" value="SFT43328.1"/>
    <property type="molecule type" value="Genomic_DNA"/>
</dbReference>
<dbReference type="RefSeq" id="WP_092973889.1">
    <property type="nucleotide sequence ID" value="NZ_FPAT01000002.1"/>
</dbReference>
<organism evidence="1 2">
    <name type="scientific">Actinopolyspora righensis</name>
    <dbReference type="NCBI Taxonomy" id="995060"/>
    <lineage>
        <taxon>Bacteria</taxon>
        <taxon>Bacillati</taxon>
        <taxon>Actinomycetota</taxon>
        <taxon>Actinomycetes</taxon>
        <taxon>Actinopolysporales</taxon>
        <taxon>Actinopolysporaceae</taxon>
        <taxon>Actinopolyspora</taxon>
        <taxon>Actinopolyspora alba group</taxon>
    </lineage>
</organism>